<dbReference type="InParanoid" id="A0A7N4NG65"/>
<feature type="compositionally biased region" description="Polar residues" evidence="3">
    <location>
        <begin position="756"/>
        <end position="766"/>
    </location>
</feature>
<evidence type="ECO:0000259" key="4">
    <source>
        <dbReference type="PROSITE" id="PS50222"/>
    </source>
</evidence>
<dbReference type="CDD" id="cd00051">
    <property type="entry name" value="EFh"/>
    <property type="match status" value="1"/>
</dbReference>
<dbReference type="GO" id="GO:0005509">
    <property type="term" value="F:calcium ion binding"/>
    <property type="evidence" value="ECO:0007669"/>
    <property type="project" value="InterPro"/>
</dbReference>
<dbReference type="InterPro" id="IPR018247">
    <property type="entry name" value="EF_Hand_1_Ca_BS"/>
</dbReference>
<keyword evidence="2" id="KW-0106">Calcium</keyword>
<feature type="domain" description="EF-hand" evidence="4">
    <location>
        <begin position="526"/>
        <end position="561"/>
    </location>
</feature>
<evidence type="ECO:0000313" key="6">
    <source>
        <dbReference type="Proteomes" id="UP000007648"/>
    </source>
</evidence>
<dbReference type="FunCoup" id="A0A7N4NG65">
    <property type="interactions" value="79"/>
</dbReference>
<keyword evidence="1" id="KW-0479">Metal-binding</keyword>
<dbReference type="PROSITE" id="PS50222">
    <property type="entry name" value="EF_HAND_2"/>
    <property type="match status" value="1"/>
</dbReference>
<dbReference type="Pfam" id="PF15310">
    <property type="entry name" value="VAD1-2"/>
    <property type="match status" value="1"/>
</dbReference>
<feature type="region of interest" description="Disordered" evidence="3">
    <location>
        <begin position="669"/>
        <end position="766"/>
    </location>
</feature>
<evidence type="ECO:0000256" key="3">
    <source>
        <dbReference type="SAM" id="MobiDB-lite"/>
    </source>
</evidence>
<sequence>MGVTGVNGFPCCSKKSVEVVETHEDFQEDSDPQPEPVEDETELLDDTLDLEAEQDLDSESELESELEPDPRLLPESESELEEEDPVPVNVFVQASNLAFNLAPKNVPPGPRVNVQIQTAVGPKGTLELSISHEPRNAEPAPVKDGGNHTFRSVFVQTSKHFFRMDKVMQAADAKQPSEAARRPFPVRDWPFQKPRRTASKESLLSGSKMLMEDIRVQTSHPSLGIEGFPPRTPVQALLPEKVPAEAQSLSSPNFSEPLDFRMFDSRPTSASLPPALVSSTTTSGSSSCTELAVEAQALVSCPSPSALRTGSRSPLTQGSTTDLSVATEQRASPAPSLKPPEAREPQKPAGQEFALKPGFVLSVTKPPSERAAMEGEGNRLQPPSLSPMPSAPWKEWSPTDDQEIHSDTEMVQLDPRCLEPEVGEDPEDLTPKMKKESLASWITQQARGRPATETKPQSIDSPIANRRRDLSSLFAPVDIPAEYEHPLTSRQVAAFQDVFQLFKPGSQGKLDMRSMKGALRTLGIQLSPQEVCEALRRADLDGDGAVDFEDFLGILTDNHRFAQCMGRMRNSRINDPHGLETLFFEMMSKFVGQGALSPKSVAEVVSYYTDKQRVLRMSSWWKGLNHKHNRSYQSRSHTGLSFFCQATRLTGLNNRQLARSLHNLRDLNVQGPYSQVPNLPPRTRSTERRIRSRGPRLTNLARPCKPKPPPREAPRRVPEPIAQRPKSEEGTAELGPAPSPPTLVQSQLPSPPPATPQSHSLPNVYQ</sequence>
<dbReference type="AlphaFoldDB" id="A0A7N4NG65"/>
<dbReference type="Gene3D" id="1.10.238.10">
    <property type="entry name" value="EF-hand"/>
    <property type="match status" value="1"/>
</dbReference>
<dbReference type="PANTHER" id="PTHR47500:SF4">
    <property type="entry name" value="EF-HAND CALCIUM BINDING DOMAIN 15"/>
    <property type="match status" value="1"/>
</dbReference>
<reference evidence="5" key="2">
    <citation type="submission" date="2025-08" db="UniProtKB">
        <authorList>
            <consortium name="Ensembl"/>
        </authorList>
    </citation>
    <scope>IDENTIFICATION</scope>
</reference>
<dbReference type="PANTHER" id="PTHR47500">
    <property type="entry name" value="EF-HAND CALCIUM-BINDING DOMAIN-CONTAINING PROTEIN"/>
    <property type="match status" value="1"/>
</dbReference>
<evidence type="ECO:0000313" key="5">
    <source>
        <dbReference type="Ensembl" id="ENSSHAP00000022760.1"/>
    </source>
</evidence>
<protein>
    <recommendedName>
        <fullName evidence="4">EF-hand domain-containing protein</fullName>
    </recommendedName>
</protein>
<organism evidence="5 6">
    <name type="scientific">Sarcophilus harrisii</name>
    <name type="common">Tasmanian devil</name>
    <name type="synonym">Sarcophilus laniarius</name>
    <dbReference type="NCBI Taxonomy" id="9305"/>
    <lineage>
        <taxon>Eukaryota</taxon>
        <taxon>Metazoa</taxon>
        <taxon>Chordata</taxon>
        <taxon>Craniata</taxon>
        <taxon>Vertebrata</taxon>
        <taxon>Euteleostomi</taxon>
        <taxon>Mammalia</taxon>
        <taxon>Metatheria</taxon>
        <taxon>Dasyuromorphia</taxon>
        <taxon>Dasyuridae</taxon>
        <taxon>Sarcophilus</taxon>
    </lineage>
</organism>
<dbReference type="SUPFAM" id="SSF47473">
    <property type="entry name" value="EF-hand"/>
    <property type="match status" value="1"/>
</dbReference>
<feature type="region of interest" description="Disordered" evidence="3">
    <location>
        <begin position="20"/>
        <end position="85"/>
    </location>
</feature>
<accession>A0A7N4NG65</accession>
<feature type="compositionally biased region" description="Acidic residues" evidence="3">
    <location>
        <begin position="26"/>
        <end position="67"/>
    </location>
</feature>
<feature type="compositionally biased region" description="Basic and acidic residues" evidence="3">
    <location>
        <begin position="367"/>
        <end position="377"/>
    </location>
</feature>
<feature type="compositionally biased region" description="Acidic residues" evidence="3">
    <location>
        <begin position="76"/>
        <end position="85"/>
    </location>
</feature>
<feature type="region of interest" description="Disordered" evidence="3">
    <location>
        <begin position="303"/>
        <end position="401"/>
    </location>
</feature>
<dbReference type="InterPro" id="IPR043520">
    <property type="entry name" value="SPT21"/>
</dbReference>
<feature type="region of interest" description="Disordered" evidence="3">
    <location>
        <begin position="243"/>
        <end position="285"/>
    </location>
</feature>
<dbReference type="Ensembl" id="ENSSHAT00000037279.1">
    <property type="protein sequence ID" value="ENSSHAP00000022760.1"/>
    <property type="gene ID" value="ENSSHAG00000025300.1"/>
</dbReference>
<dbReference type="InterPro" id="IPR002048">
    <property type="entry name" value="EF_hand_dom"/>
</dbReference>
<reference evidence="5" key="3">
    <citation type="submission" date="2025-09" db="UniProtKB">
        <authorList>
            <consortium name="Ensembl"/>
        </authorList>
    </citation>
    <scope>IDENTIFICATION</scope>
</reference>
<dbReference type="InterPro" id="IPR011992">
    <property type="entry name" value="EF-hand-dom_pair"/>
</dbReference>
<dbReference type="GeneTree" id="ENSGT00940000163904"/>
<reference evidence="5 6" key="1">
    <citation type="journal article" date="2011" name="Proc. Natl. Acad. Sci. U.S.A.">
        <title>Genetic diversity and population structure of the endangered marsupial Sarcophilus harrisii (Tasmanian devil).</title>
        <authorList>
            <person name="Miller W."/>
            <person name="Hayes V.M."/>
            <person name="Ratan A."/>
            <person name="Petersen D.C."/>
            <person name="Wittekindt N.E."/>
            <person name="Miller J."/>
            <person name="Walenz B."/>
            <person name="Knight J."/>
            <person name="Qi J."/>
            <person name="Zhao F."/>
            <person name="Wang Q."/>
            <person name="Bedoya-Reina O.C."/>
            <person name="Katiyar N."/>
            <person name="Tomsho L.P."/>
            <person name="Kasson L.M."/>
            <person name="Hardie R.A."/>
            <person name="Woodbridge P."/>
            <person name="Tindall E.A."/>
            <person name="Bertelsen M.F."/>
            <person name="Dixon D."/>
            <person name="Pyecroft S."/>
            <person name="Helgen K.M."/>
            <person name="Lesk A.M."/>
            <person name="Pringle T.H."/>
            <person name="Patterson N."/>
            <person name="Zhang Y."/>
            <person name="Kreiss A."/>
            <person name="Woods G.M."/>
            <person name="Jones M.E."/>
            <person name="Schuster S.C."/>
        </authorList>
    </citation>
    <scope>NUCLEOTIDE SEQUENCE [LARGE SCALE GENOMIC DNA]</scope>
</reference>
<name>A0A7N4NG65_SARHA</name>
<evidence type="ECO:0000256" key="2">
    <source>
        <dbReference type="ARBA" id="ARBA00022837"/>
    </source>
</evidence>
<feature type="compositionally biased region" description="Basic and acidic residues" evidence="3">
    <location>
        <begin position="709"/>
        <end position="718"/>
    </location>
</feature>
<gene>
    <name evidence="5" type="primary">LOC100917859</name>
</gene>
<proteinExistence type="predicted"/>
<evidence type="ECO:0000256" key="1">
    <source>
        <dbReference type="ARBA" id="ARBA00022723"/>
    </source>
</evidence>
<dbReference type="PROSITE" id="PS00018">
    <property type="entry name" value="EF_HAND_1"/>
    <property type="match status" value="1"/>
</dbReference>
<keyword evidence="6" id="KW-1185">Reference proteome</keyword>
<dbReference type="Pfam" id="PF13833">
    <property type="entry name" value="EF-hand_8"/>
    <property type="match status" value="1"/>
</dbReference>
<dbReference type="GO" id="GO:0007283">
    <property type="term" value="P:spermatogenesis"/>
    <property type="evidence" value="ECO:0007669"/>
    <property type="project" value="InterPro"/>
</dbReference>
<dbReference type="Proteomes" id="UP000007648">
    <property type="component" value="Unassembled WGS sequence"/>
</dbReference>
<feature type="compositionally biased region" description="Polar residues" evidence="3">
    <location>
        <begin position="303"/>
        <end position="330"/>
    </location>
</feature>
<dbReference type="InterPro" id="IPR029297">
    <property type="entry name" value="SPATA32"/>
</dbReference>